<dbReference type="EMBL" id="JXMW01000003">
    <property type="protein sequence ID" value="OQD59542.1"/>
    <property type="molecule type" value="Genomic_DNA"/>
</dbReference>
<dbReference type="PANTHER" id="PTHR33932">
    <property type="entry name" value="NA(+)/H(+) ANTIPORTER SUBUNIT B"/>
    <property type="match status" value="1"/>
</dbReference>
<keyword evidence="10" id="KW-1185">Reference proteome</keyword>
<evidence type="ECO:0000256" key="7">
    <source>
        <dbReference type="SAM" id="Phobius"/>
    </source>
</evidence>
<feature type="transmembrane region" description="Helical" evidence="7">
    <location>
        <begin position="74"/>
        <end position="93"/>
    </location>
</feature>
<sequence>MSPILKLFAFPCAFILVCFGVMTILGGHITPGGGFQGGAMIAAGVILCVIVYGVEKSPINFSHDFISAIESIGAMGYISLGLVGLFTTGFFLYNVGTDFYNILPQYIVNIFHYQDPTNAGIVPYFNILVGFKVFVGLSAVVIAFSQFDKIKEHVSDKEDEPNNNDSKSDMDNKNTNGNKDSLNIGD</sequence>
<dbReference type="InterPro" id="IPR050622">
    <property type="entry name" value="CPA3_antiporter_subunitB"/>
</dbReference>
<dbReference type="NCBIfam" id="NF006248">
    <property type="entry name" value="PRK08386.1"/>
    <property type="match status" value="1"/>
</dbReference>
<gene>
    <name evidence="9" type="primary">ehbI</name>
    <name evidence="9" type="ORF">MBBAR_3c01990</name>
</gene>
<dbReference type="NCBIfam" id="NF004924">
    <property type="entry name" value="PRK06281.1"/>
    <property type="match status" value="1"/>
</dbReference>
<evidence type="ECO:0000256" key="3">
    <source>
        <dbReference type="ARBA" id="ARBA00022692"/>
    </source>
</evidence>
<evidence type="ECO:0000256" key="2">
    <source>
        <dbReference type="ARBA" id="ARBA00022475"/>
    </source>
</evidence>
<dbReference type="Pfam" id="PF04039">
    <property type="entry name" value="MnhB"/>
    <property type="match status" value="1"/>
</dbReference>
<evidence type="ECO:0000256" key="1">
    <source>
        <dbReference type="ARBA" id="ARBA00004651"/>
    </source>
</evidence>
<keyword evidence="3 7" id="KW-0812">Transmembrane</keyword>
<dbReference type="AlphaFoldDB" id="A0A1V6N4J4"/>
<proteinExistence type="predicted"/>
<evidence type="ECO:0000313" key="9">
    <source>
        <dbReference type="EMBL" id="OQD59542.1"/>
    </source>
</evidence>
<evidence type="ECO:0000256" key="4">
    <source>
        <dbReference type="ARBA" id="ARBA00022989"/>
    </source>
</evidence>
<evidence type="ECO:0000259" key="8">
    <source>
        <dbReference type="Pfam" id="PF04039"/>
    </source>
</evidence>
<protein>
    <submittedName>
        <fullName evidence="9">Energy-converting hydrogenase B, subunit I</fullName>
    </submittedName>
</protein>
<accession>A0A1V6N4J4</accession>
<comment type="caution">
    <text evidence="9">The sequence shown here is derived from an EMBL/GenBank/DDBJ whole genome shotgun (WGS) entry which is preliminary data.</text>
</comment>
<feature type="compositionally biased region" description="Polar residues" evidence="6">
    <location>
        <begin position="177"/>
        <end position="186"/>
    </location>
</feature>
<keyword evidence="2" id="KW-1003">Cell membrane</keyword>
<reference evidence="9 10" key="1">
    <citation type="submission" date="2014-12" db="EMBL/GenBank/DDBJ databases">
        <title>Genome sequence of Methanobrevibacter arboriphilicus DH1, DSM1125.</title>
        <authorList>
            <person name="Poehlein A."/>
            <person name="Thauer R.K."/>
            <person name="Seedorf H."/>
            <person name="Daniel R."/>
        </authorList>
    </citation>
    <scope>NUCLEOTIDE SEQUENCE [LARGE SCALE GENOMIC DNA]</scope>
    <source>
        <strain evidence="9 10">DH1</strain>
    </source>
</reference>
<dbReference type="GO" id="GO:0005886">
    <property type="term" value="C:plasma membrane"/>
    <property type="evidence" value="ECO:0007669"/>
    <property type="project" value="UniProtKB-SubCell"/>
</dbReference>
<evidence type="ECO:0000313" key="10">
    <source>
        <dbReference type="Proteomes" id="UP000191661"/>
    </source>
</evidence>
<feature type="domain" description="Na+/H+ antiporter MnhB subunit-related protein" evidence="8">
    <location>
        <begin position="4"/>
        <end position="138"/>
    </location>
</feature>
<keyword evidence="4 7" id="KW-1133">Transmembrane helix</keyword>
<dbReference type="Proteomes" id="UP000191661">
    <property type="component" value="Unassembled WGS sequence"/>
</dbReference>
<feature type="transmembrane region" description="Helical" evidence="7">
    <location>
        <begin position="35"/>
        <end position="54"/>
    </location>
</feature>
<name>A0A1V6N4J4_METAZ</name>
<evidence type="ECO:0000256" key="5">
    <source>
        <dbReference type="ARBA" id="ARBA00023136"/>
    </source>
</evidence>
<comment type="subcellular location">
    <subcellularLocation>
        <location evidence="1">Cell membrane</location>
        <topology evidence="1">Multi-pass membrane protein</topology>
    </subcellularLocation>
</comment>
<keyword evidence="5 7" id="KW-0472">Membrane</keyword>
<dbReference type="InterPro" id="IPR007182">
    <property type="entry name" value="MnhB"/>
</dbReference>
<evidence type="ECO:0000256" key="6">
    <source>
        <dbReference type="SAM" id="MobiDB-lite"/>
    </source>
</evidence>
<feature type="transmembrane region" description="Helical" evidence="7">
    <location>
        <begin position="7"/>
        <end position="29"/>
    </location>
</feature>
<feature type="region of interest" description="Disordered" evidence="6">
    <location>
        <begin position="154"/>
        <end position="186"/>
    </location>
</feature>
<dbReference type="OrthoDB" id="19265at2157"/>
<dbReference type="PANTHER" id="PTHR33932:SF4">
    <property type="entry name" value="NA(+)_H(+) ANTIPORTER SUBUNIT B"/>
    <property type="match status" value="1"/>
</dbReference>
<feature type="transmembrane region" description="Helical" evidence="7">
    <location>
        <begin position="121"/>
        <end position="144"/>
    </location>
</feature>
<organism evidence="9 10">
    <name type="scientific">Methanobrevibacter arboriphilus JCM 13429 = DSM 1125</name>
    <dbReference type="NCBI Taxonomy" id="1300164"/>
    <lineage>
        <taxon>Archaea</taxon>
        <taxon>Methanobacteriati</taxon>
        <taxon>Methanobacteriota</taxon>
        <taxon>Methanomada group</taxon>
        <taxon>Methanobacteria</taxon>
        <taxon>Methanobacteriales</taxon>
        <taxon>Methanobacteriaceae</taxon>
        <taxon>Methanobrevibacter</taxon>
    </lineage>
</organism>